<proteinExistence type="predicted"/>
<name>A0A813K684_POLGL</name>
<evidence type="ECO:0000256" key="1">
    <source>
        <dbReference type="SAM" id="MobiDB-lite"/>
    </source>
</evidence>
<dbReference type="AlphaFoldDB" id="A0A813K684"/>
<sequence length="409" mass="46178">MYQEERQRRVPHYAGKTVATTAPEFANHEQDVIRQSFSTGNHTWMKEALPVELGPDAINLLRRQRMERNRLAEPVPQTWSKMSQLWGGGYYQEFEYMPEEYERRPDFNQGRKCDPDKREKISNHEWRYNSQARSLKYDPLLLGSQGIDRENYPYLGGDKDAELEASKAFLRNGNGGSNTRSGTGWTQDKGQMPSEASFLAGRGKGLEDNSRSSRMTLPVMVQRLQRKVDEDWEGSTVVISATDQDLIQIAFHMATVDSEKGVIAYMGVLSKNIDLLGSLGLRKVSQLWGMQRDFSDELSKSGGDAGEHTWMFFLLMPKWVRMRPTDAYYTVHPRSQGSAFRMSTAGSSVLLSLGSSVLDAGGNDSRKERLACCGCTARRLCFLSVLRTAVCVESGRIRRGHLPRVVSLP</sequence>
<protein>
    <submittedName>
        <fullName evidence="2">Uncharacterized protein</fullName>
    </submittedName>
</protein>
<dbReference type="Proteomes" id="UP000626109">
    <property type="component" value="Unassembled WGS sequence"/>
</dbReference>
<dbReference type="PANTHER" id="PTHR40430">
    <property type="entry name" value="T. BRUCEI SPP.-SPECIFIC PROTEIN"/>
    <property type="match status" value="1"/>
</dbReference>
<gene>
    <name evidence="2" type="ORF">PGLA2088_LOCUS28463</name>
</gene>
<dbReference type="EMBL" id="CAJNNW010027887">
    <property type="protein sequence ID" value="CAE8693626.1"/>
    <property type="molecule type" value="Genomic_DNA"/>
</dbReference>
<reference evidence="2" key="1">
    <citation type="submission" date="2021-02" db="EMBL/GenBank/DDBJ databases">
        <authorList>
            <person name="Dougan E. K."/>
            <person name="Rhodes N."/>
            <person name="Thang M."/>
            <person name="Chan C."/>
        </authorList>
    </citation>
    <scope>NUCLEOTIDE SEQUENCE</scope>
</reference>
<comment type="caution">
    <text evidence="2">The sequence shown here is derived from an EMBL/GenBank/DDBJ whole genome shotgun (WGS) entry which is preliminary data.</text>
</comment>
<organism evidence="2 3">
    <name type="scientific">Polarella glacialis</name>
    <name type="common">Dinoflagellate</name>
    <dbReference type="NCBI Taxonomy" id="89957"/>
    <lineage>
        <taxon>Eukaryota</taxon>
        <taxon>Sar</taxon>
        <taxon>Alveolata</taxon>
        <taxon>Dinophyceae</taxon>
        <taxon>Suessiales</taxon>
        <taxon>Suessiaceae</taxon>
        <taxon>Polarella</taxon>
    </lineage>
</organism>
<evidence type="ECO:0000313" key="3">
    <source>
        <dbReference type="Proteomes" id="UP000626109"/>
    </source>
</evidence>
<feature type="region of interest" description="Disordered" evidence="1">
    <location>
        <begin position="170"/>
        <end position="191"/>
    </location>
</feature>
<accession>A0A813K684</accession>
<evidence type="ECO:0000313" key="2">
    <source>
        <dbReference type="EMBL" id="CAE8693626.1"/>
    </source>
</evidence>
<dbReference type="PANTHER" id="PTHR40430:SF1">
    <property type="entry name" value="T. BRUCEI SPP.-SPECIFIC PROTEIN"/>
    <property type="match status" value="1"/>
</dbReference>